<comment type="caution">
    <text evidence="3">The sequence shown here is derived from an EMBL/GenBank/DDBJ whole genome shotgun (WGS) entry which is preliminary data.</text>
</comment>
<keyword evidence="4" id="KW-1185">Reference proteome</keyword>
<gene>
    <name evidence="3" type="ORF">BJ984_003241</name>
</gene>
<organism evidence="3 4">
    <name type="scientific">Herbiconiux flava</name>
    <dbReference type="NCBI Taxonomy" id="881268"/>
    <lineage>
        <taxon>Bacteria</taxon>
        <taxon>Bacillati</taxon>
        <taxon>Actinomycetota</taxon>
        <taxon>Actinomycetes</taxon>
        <taxon>Micrococcales</taxon>
        <taxon>Microbacteriaceae</taxon>
        <taxon>Herbiconiux</taxon>
    </lineage>
</organism>
<feature type="compositionally biased region" description="Low complexity" evidence="1">
    <location>
        <begin position="31"/>
        <end position="62"/>
    </location>
</feature>
<dbReference type="EMBL" id="JACCBM010000001">
    <property type="protein sequence ID" value="NYD72083.1"/>
    <property type="molecule type" value="Genomic_DNA"/>
</dbReference>
<keyword evidence="2" id="KW-0732">Signal</keyword>
<feature type="chain" id="PRO_5038800991" evidence="2">
    <location>
        <begin position="21"/>
        <end position="189"/>
    </location>
</feature>
<dbReference type="PROSITE" id="PS51257">
    <property type="entry name" value="PROKAR_LIPOPROTEIN"/>
    <property type="match status" value="1"/>
</dbReference>
<evidence type="ECO:0000313" key="3">
    <source>
        <dbReference type="EMBL" id="NYD72083.1"/>
    </source>
</evidence>
<dbReference type="RefSeq" id="WP_179548904.1">
    <property type="nucleotide sequence ID" value="NZ_BSEW01000002.1"/>
</dbReference>
<feature type="signal peptide" evidence="2">
    <location>
        <begin position="1"/>
        <end position="20"/>
    </location>
</feature>
<proteinExistence type="predicted"/>
<reference evidence="3 4" key="1">
    <citation type="submission" date="2020-07" db="EMBL/GenBank/DDBJ databases">
        <title>Sequencing the genomes of 1000 actinobacteria strains.</title>
        <authorList>
            <person name="Klenk H.-P."/>
        </authorList>
    </citation>
    <scope>NUCLEOTIDE SEQUENCE [LARGE SCALE GENOMIC DNA]</scope>
    <source>
        <strain evidence="3 4">DSM 26474</strain>
    </source>
</reference>
<protein>
    <submittedName>
        <fullName evidence="3">Uncharacterized protein</fullName>
    </submittedName>
</protein>
<evidence type="ECO:0000313" key="4">
    <source>
        <dbReference type="Proteomes" id="UP000549913"/>
    </source>
</evidence>
<evidence type="ECO:0000256" key="2">
    <source>
        <dbReference type="SAM" id="SignalP"/>
    </source>
</evidence>
<name>A0A852STM0_9MICO</name>
<dbReference type="Proteomes" id="UP000549913">
    <property type="component" value="Unassembled WGS sequence"/>
</dbReference>
<feature type="region of interest" description="Disordered" evidence="1">
    <location>
        <begin position="31"/>
        <end position="64"/>
    </location>
</feature>
<evidence type="ECO:0000256" key="1">
    <source>
        <dbReference type="SAM" id="MobiDB-lite"/>
    </source>
</evidence>
<sequence>MAHLTRSTRTVTIATGLAVAALLAGCTADGPGAATPSSAAPGATTATSTATPTPTPRALSATDPTAPFDQVEAARWFDGVADDVTTLLGLDSTPPGMTVHLDAETSQNHLVTLKSLAAGDYSFHLACRGGGTLELAVTSGGTASLVIDGPCTGELTSGDFTAAEGGTEFRFTATGDPIDVALHYSPAAP</sequence>
<accession>A0A852STM0</accession>
<dbReference type="AlphaFoldDB" id="A0A852STM0"/>